<dbReference type="RefSeq" id="WP_058667639.1">
    <property type="nucleotide sequence ID" value="NZ_JAKNBA010000002.1"/>
</dbReference>
<name>A0A9X4ESV5_9VIBR</name>
<comment type="caution">
    <text evidence="1">The sequence shown here is derived from an EMBL/GenBank/DDBJ whole genome shotgun (WGS) entry which is preliminary data.</text>
</comment>
<proteinExistence type="predicted"/>
<accession>A0A9X4ESV5</accession>
<gene>
    <name evidence="1" type="ORF">L9W94_01610</name>
</gene>
<evidence type="ECO:0000313" key="1">
    <source>
        <dbReference type="EMBL" id="MDE1240857.1"/>
    </source>
</evidence>
<dbReference type="Proteomes" id="UP001140979">
    <property type="component" value="Unassembled WGS sequence"/>
</dbReference>
<organism evidence="1 2">
    <name type="scientific">Vibrio aestuarianus</name>
    <dbReference type="NCBI Taxonomy" id="28171"/>
    <lineage>
        <taxon>Bacteria</taxon>
        <taxon>Pseudomonadati</taxon>
        <taxon>Pseudomonadota</taxon>
        <taxon>Gammaproteobacteria</taxon>
        <taxon>Vibrionales</taxon>
        <taxon>Vibrionaceae</taxon>
        <taxon>Vibrio</taxon>
    </lineage>
</organism>
<evidence type="ECO:0000313" key="2">
    <source>
        <dbReference type="Proteomes" id="UP001140979"/>
    </source>
</evidence>
<dbReference type="AlphaFoldDB" id="A0A9X4ESV5"/>
<reference evidence="1" key="1">
    <citation type="submission" date="2022-02" db="EMBL/GenBank/DDBJ databases">
        <title>Emergence and expansion in Europe of a Vibrio aestuarianus clonal complex pathogenic for oysters.</title>
        <authorList>
            <person name="Mesnil A."/>
            <person name="Travers M.-A."/>
        </authorList>
    </citation>
    <scope>NUCLEOTIDE SEQUENCE</scope>
    <source>
        <strain evidence="1">19_064_11T1</strain>
    </source>
</reference>
<protein>
    <submittedName>
        <fullName evidence="1">Uncharacterized protein</fullName>
    </submittedName>
</protein>
<sequence length="232" mass="27063">MPLFSKNNEVKPQNSSKFIPYHHLAIFDRTHKPTKRGEGVGCAIMCAAVVEAFINDVVAIYDLFATTPVCIGEKGHPTDNYLSDEERKMLVDLNAAERKDIQTKLSIIGEWDTSEKWYQQFKELQKIRNELVHLKPEEIMICNETGKLSNPPKFLNNLIQKKIIEVPEKLTSWIELLENREFCLWSQEVTYQILNMAKNKLPASNVKEYFIEETKFWFDSEVMKKRYALTDQ</sequence>
<dbReference type="EMBL" id="JAKNBA010000002">
    <property type="protein sequence ID" value="MDE1240857.1"/>
    <property type="molecule type" value="Genomic_DNA"/>
</dbReference>